<accession>A0A1I7VD10</accession>
<protein>
    <submittedName>
        <fullName evidence="2">PAS domain-containing protein</fullName>
    </submittedName>
</protein>
<keyword evidence="1" id="KW-1185">Reference proteome</keyword>
<sequence length="276" mass="31395">MFVTANRQPIDCLFIESLRSNGWQIFKTTANVAEINYQQQKPLLVLVDIRLPDIATFTKTMHCLSTSDEVFFAALSDRLVSEKRKRWLSQSSLSHVFVSTSTDISLCELFARLINRLRATPALFAVLDEVCQPIEICDSALNVQYINRAYETNTGFKRNEILGTKSSDIRRKSLQQKNPIRSKDLITLTTAEGEAIRQGSYEWQCIQVPGSSTSQQFVYLKRNNGDSTFHTNTSLRSERSQTALVDAPINEVLFSLRDAMMRADEQTQQILRDAIK</sequence>
<evidence type="ECO:0000313" key="2">
    <source>
        <dbReference type="WBParaSite" id="EN70_12405"/>
    </source>
</evidence>
<reference evidence="1" key="1">
    <citation type="submission" date="2012-04" db="EMBL/GenBank/DDBJ databases">
        <title>The Genome Sequence of Loa loa.</title>
        <authorList>
            <consortium name="The Broad Institute Genome Sequencing Platform"/>
            <consortium name="Broad Institute Genome Sequencing Center for Infectious Disease"/>
            <person name="Nutman T.B."/>
            <person name="Fink D.L."/>
            <person name="Russ C."/>
            <person name="Young S."/>
            <person name="Zeng Q."/>
            <person name="Gargeya S."/>
            <person name="Alvarado L."/>
            <person name="Berlin A."/>
            <person name="Chapman S.B."/>
            <person name="Chen Z."/>
            <person name="Freedman E."/>
            <person name="Gellesch M."/>
            <person name="Goldberg J."/>
            <person name="Griggs A."/>
            <person name="Gujja S."/>
            <person name="Heilman E.R."/>
            <person name="Heiman D."/>
            <person name="Howarth C."/>
            <person name="Mehta T."/>
            <person name="Neiman D."/>
            <person name="Pearson M."/>
            <person name="Roberts A."/>
            <person name="Saif S."/>
            <person name="Shea T."/>
            <person name="Shenoy N."/>
            <person name="Sisk P."/>
            <person name="Stolte C."/>
            <person name="Sykes S."/>
            <person name="White J."/>
            <person name="Yandava C."/>
            <person name="Haas B."/>
            <person name="Henn M.R."/>
            <person name="Nusbaum C."/>
            <person name="Birren B."/>
        </authorList>
    </citation>
    <scope>NUCLEOTIDE SEQUENCE [LARGE SCALE GENOMIC DNA]</scope>
</reference>
<dbReference type="eggNOG" id="KOG1229">
    <property type="taxonomic scope" value="Eukaryota"/>
</dbReference>
<dbReference type="WBParaSite" id="EN70_12405">
    <property type="protein sequence ID" value="EN70_12405"/>
    <property type="gene ID" value="EN70_12405"/>
</dbReference>
<name>A0A1I7VD10_LOALO</name>
<organism evidence="1 2">
    <name type="scientific">Loa loa</name>
    <name type="common">Eye worm</name>
    <name type="synonym">Filaria loa</name>
    <dbReference type="NCBI Taxonomy" id="7209"/>
    <lineage>
        <taxon>Eukaryota</taxon>
        <taxon>Metazoa</taxon>
        <taxon>Ecdysozoa</taxon>
        <taxon>Nematoda</taxon>
        <taxon>Chromadorea</taxon>
        <taxon>Rhabditida</taxon>
        <taxon>Spirurina</taxon>
        <taxon>Spiruromorpha</taxon>
        <taxon>Filarioidea</taxon>
        <taxon>Onchocercidae</taxon>
        <taxon>Loa</taxon>
    </lineage>
</organism>
<dbReference type="Proteomes" id="UP000095285">
    <property type="component" value="Unassembled WGS sequence"/>
</dbReference>
<proteinExistence type="predicted"/>
<dbReference type="InterPro" id="IPR035965">
    <property type="entry name" value="PAS-like_dom_sf"/>
</dbReference>
<reference evidence="2" key="2">
    <citation type="submission" date="2016-11" db="UniProtKB">
        <authorList>
            <consortium name="WormBaseParasite"/>
        </authorList>
    </citation>
    <scope>IDENTIFICATION</scope>
</reference>
<dbReference type="Gene3D" id="3.30.450.20">
    <property type="entry name" value="PAS domain"/>
    <property type="match status" value="1"/>
</dbReference>
<evidence type="ECO:0000313" key="1">
    <source>
        <dbReference type="Proteomes" id="UP000095285"/>
    </source>
</evidence>
<dbReference type="STRING" id="7209.A0A1I7VD10"/>
<dbReference type="AlphaFoldDB" id="A0A1I7VD10"/>
<dbReference type="SUPFAM" id="SSF55785">
    <property type="entry name" value="PYP-like sensor domain (PAS domain)"/>
    <property type="match status" value="1"/>
</dbReference>